<comment type="caution">
    <text evidence="4">The sequence shown here is derived from an EMBL/GenBank/DDBJ whole genome shotgun (WGS) entry which is preliminary data.</text>
</comment>
<organism evidence="4 5">
    <name type="scientific">Mucilaginibacter gotjawali</name>
    <dbReference type="NCBI Taxonomy" id="1550579"/>
    <lineage>
        <taxon>Bacteria</taxon>
        <taxon>Pseudomonadati</taxon>
        <taxon>Bacteroidota</taxon>
        <taxon>Sphingobacteriia</taxon>
        <taxon>Sphingobacteriales</taxon>
        <taxon>Sphingobacteriaceae</taxon>
        <taxon>Mucilaginibacter</taxon>
    </lineage>
</organism>
<reference evidence="4" key="1">
    <citation type="submission" date="2020-08" db="EMBL/GenBank/DDBJ databases">
        <title>Genomic Encyclopedia of Type Strains, Phase III (KMG-III): the genomes of soil and plant-associated and newly described type strains.</title>
        <authorList>
            <person name="Whitman W."/>
        </authorList>
    </citation>
    <scope>NUCLEOTIDE SEQUENCE [LARGE SCALE GENOMIC DNA]</scope>
    <source>
        <strain evidence="4">CECT 8628</strain>
    </source>
</reference>
<dbReference type="GO" id="GO:0016989">
    <property type="term" value="F:sigma factor antagonist activity"/>
    <property type="evidence" value="ECO:0007669"/>
    <property type="project" value="TreeGrafter"/>
</dbReference>
<dbReference type="InterPro" id="IPR012373">
    <property type="entry name" value="Ferrdict_sens_TM"/>
</dbReference>
<dbReference type="OrthoDB" id="1099963at2"/>
<dbReference type="PANTHER" id="PTHR30273">
    <property type="entry name" value="PERIPLASMIC SIGNAL SENSOR AND SIGMA FACTOR ACTIVATOR FECR-RELATED"/>
    <property type="match status" value="1"/>
</dbReference>
<dbReference type="PIRSF" id="PIRSF018266">
    <property type="entry name" value="FecR"/>
    <property type="match status" value="1"/>
</dbReference>
<dbReference type="InterPro" id="IPR032508">
    <property type="entry name" value="FecR_C"/>
</dbReference>
<dbReference type="InterPro" id="IPR006860">
    <property type="entry name" value="FecR"/>
</dbReference>
<evidence type="ECO:0000259" key="2">
    <source>
        <dbReference type="Pfam" id="PF04773"/>
    </source>
</evidence>
<proteinExistence type="predicted"/>
<protein>
    <recommendedName>
        <fullName evidence="6">Fec operon regulator FecR</fullName>
    </recommendedName>
</protein>
<dbReference type="FunFam" id="2.60.120.1440:FF:000001">
    <property type="entry name" value="Putative anti-sigma factor"/>
    <property type="match status" value="1"/>
</dbReference>
<keyword evidence="1" id="KW-0812">Transmembrane</keyword>
<keyword evidence="1" id="KW-1133">Transmembrane helix</keyword>
<evidence type="ECO:0000256" key="1">
    <source>
        <dbReference type="SAM" id="Phobius"/>
    </source>
</evidence>
<accession>A0A839SDK2</accession>
<evidence type="ECO:0000259" key="3">
    <source>
        <dbReference type="Pfam" id="PF16344"/>
    </source>
</evidence>
<feature type="transmembrane region" description="Helical" evidence="1">
    <location>
        <begin position="74"/>
        <end position="94"/>
    </location>
</feature>
<dbReference type="Gene3D" id="2.60.120.1440">
    <property type="match status" value="1"/>
</dbReference>
<evidence type="ECO:0000313" key="4">
    <source>
        <dbReference type="EMBL" id="MBB3054739.1"/>
    </source>
</evidence>
<evidence type="ECO:0008006" key="6">
    <source>
        <dbReference type="Google" id="ProtNLM"/>
    </source>
</evidence>
<dbReference type="Proteomes" id="UP000539265">
    <property type="component" value="Unassembled WGS sequence"/>
</dbReference>
<keyword evidence="5" id="KW-1185">Reference proteome</keyword>
<feature type="domain" description="FecR protein" evidence="2">
    <location>
        <begin position="179"/>
        <end position="274"/>
    </location>
</feature>
<feature type="domain" description="Protein FecR C-terminal" evidence="3">
    <location>
        <begin position="316"/>
        <end position="384"/>
    </location>
</feature>
<name>A0A839SDK2_9SPHI</name>
<dbReference type="AlphaFoldDB" id="A0A839SDK2"/>
<dbReference type="PANTHER" id="PTHR30273:SF2">
    <property type="entry name" value="PROTEIN FECR"/>
    <property type="match status" value="1"/>
</dbReference>
<sequence>MKRQDYNALYKKYLAGKCTPEEWALLNAFDDEPGLEDMAWDAELGNDKEVESRIFNKITDAIAPKQPVKTIGFGWLYIAASFLLLATAAGVYVLNMHHKTRQLAINKGKPVKNDILPGGNKAILTLSNGATIVLNSAKDGVITKEGGAAVNKTQNGQLVYQANDDQNNAPVPATMVYNTVTTPRGGEYQIVLADGTKAWLNAASSLKFPTAFTGNTRRVEITGEVYFEVAKNKEKPFIVTSNGAEVEVLGTHFDVMAYDDEPGIKTTLLEGSVKFRKNKAEVLLSPGEQAVSAWASGNIKVQKANIGETMAWRDGYFVFQDENIQGIMRKISRWYNVDVVYRGNMEDKEYGGKISRYKNISDVLKSLELTGTIHFKVEERRVTVMQ</sequence>
<dbReference type="EMBL" id="JACHWX010000002">
    <property type="protein sequence ID" value="MBB3054739.1"/>
    <property type="molecule type" value="Genomic_DNA"/>
</dbReference>
<evidence type="ECO:0000313" key="5">
    <source>
        <dbReference type="Proteomes" id="UP000539265"/>
    </source>
</evidence>
<gene>
    <name evidence="4" type="ORF">FHS11_001149</name>
</gene>
<keyword evidence="1" id="KW-0472">Membrane</keyword>
<dbReference type="Pfam" id="PF16344">
    <property type="entry name" value="FecR_C"/>
    <property type="match status" value="1"/>
</dbReference>
<dbReference type="Gene3D" id="3.55.50.30">
    <property type="match status" value="1"/>
</dbReference>
<dbReference type="RefSeq" id="WP_096356434.1">
    <property type="nucleotide sequence ID" value="NZ_AP017313.1"/>
</dbReference>
<dbReference type="Pfam" id="PF04773">
    <property type="entry name" value="FecR"/>
    <property type="match status" value="1"/>
</dbReference>